<comment type="caution">
    <text evidence="5">The sequence shown here is derived from an EMBL/GenBank/DDBJ whole genome shotgun (WGS) entry which is preliminary data.</text>
</comment>
<dbReference type="RefSeq" id="WP_119430540.1">
    <property type="nucleotide sequence ID" value="NZ_QWGE01000001.1"/>
</dbReference>
<evidence type="ECO:0000256" key="1">
    <source>
        <dbReference type="ARBA" id="ARBA00010923"/>
    </source>
</evidence>
<keyword evidence="6" id="KW-1185">Reference proteome</keyword>
<comment type="similarity">
    <text evidence="1">Belongs to the type-I restriction system S methylase family.</text>
</comment>
<keyword evidence="5" id="KW-0540">Nuclease</keyword>
<sequence>MEFKTTTLGEYLPFIYGKALKSTNRTDGEVPVYGSNGIVGIHNEALVNRPGIIIGRKGSVGEVCISAVPFWAIDTTFYAIKDDLDELFFSYYLLKQLELTKMNSDSAVPGLNRENAHQITINIPKDFKDRKSIGRAIRLYDQKIDNCRAIIKLIESISQTIFNSWFKDFDPVRAKVAAKASGIDTQLAAIQAISGKSPAEIEQLLQKQYQKLAATADSFPEELVKSDEGEIPMGWEWKALYDTAEYVNGSVFKSSDFSSERDGFPIVKIAELKSGITSQTKFTAKAIAEKYAIDNGALLYSWSGSPETSLEVFKWFGGKGWLNQHIFLINTDSDVKKAYIYNLLKYLKPELINIAKNKQTTGLGHVTVADMKRLRVPYPDQDGFELIEDYLLPLYDMDSNYTLQIEYLRQQRDALIPKLLSGKLQVN</sequence>
<evidence type="ECO:0000256" key="3">
    <source>
        <dbReference type="ARBA" id="ARBA00023125"/>
    </source>
</evidence>
<evidence type="ECO:0000256" key="2">
    <source>
        <dbReference type="ARBA" id="ARBA00022747"/>
    </source>
</evidence>
<accession>A0A399SHD6</accession>
<evidence type="ECO:0000313" key="5">
    <source>
        <dbReference type="EMBL" id="RIJ42658.1"/>
    </source>
</evidence>
<keyword evidence="3" id="KW-0238">DNA-binding</keyword>
<dbReference type="PANTHER" id="PTHR30408:SF12">
    <property type="entry name" value="TYPE I RESTRICTION ENZYME MJAVIII SPECIFICITY SUBUNIT"/>
    <property type="match status" value="1"/>
</dbReference>
<dbReference type="Proteomes" id="UP000266005">
    <property type="component" value="Unassembled WGS sequence"/>
</dbReference>
<organism evidence="5 6">
    <name type="scientific">Pontibacter oryzae</name>
    <dbReference type="NCBI Taxonomy" id="2304593"/>
    <lineage>
        <taxon>Bacteria</taxon>
        <taxon>Pseudomonadati</taxon>
        <taxon>Bacteroidota</taxon>
        <taxon>Cytophagia</taxon>
        <taxon>Cytophagales</taxon>
        <taxon>Hymenobacteraceae</taxon>
        <taxon>Pontibacter</taxon>
    </lineage>
</organism>
<dbReference type="OrthoDB" id="825893at2"/>
<dbReference type="Pfam" id="PF01420">
    <property type="entry name" value="Methylase_S"/>
    <property type="match status" value="2"/>
</dbReference>
<name>A0A399SHD6_9BACT</name>
<dbReference type="InterPro" id="IPR000055">
    <property type="entry name" value="Restrct_endonuc_typeI_TRD"/>
</dbReference>
<dbReference type="GO" id="GO:0003677">
    <property type="term" value="F:DNA binding"/>
    <property type="evidence" value="ECO:0007669"/>
    <property type="project" value="UniProtKB-KW"/>
</dbReference>
<dbReference type="GO" id="GO:0009307">
    <property type="term" value="P:DNA restriction-modification system"/>
    <property type="evidence" value="ECO:0007669"/>
    <property type="project" value="UniProtKB-KW"/>
</dbReference>
<dbReference type="SUPFAM" id="SSF116734">
    <property type="entry name" value="DNA methylase specificity domain"/>
    <property type="match status" value="2"/>
</dbReference>
<dbReference type="EMBL" id="QWGE01000001">
    <property type="protein sequence ID" value="RIJ42658.1"/>
    <property type="molecule type" value="Genomic_DNA"/>
</dbReference>
<dbReference type="InterPro" id="IPR052021">
    <property type="entry name" value="Type-I_RS_S_subunit"/>
</dbReference>
<evidence type="ECO:0000259" key="4">
    <source>
        <dbReference type="Pfam" id="PF01420"/>
    </source>
</evidence>
<keyword evidence="2" id="KW-0680">Restriction system</keyword>
<proteinExistence type="inferred from homology"/>
<keyword evidence="5" id="KW-0378">Hydrolase</keyword>
<keyword evidence="5" id="KW-0255">Endonuclease</keyword>
<gene>
    <name evidence="5" type="ORF">D1627_02040</name>
</gene>
<dbReference type="AlphaFoldDB" id="A0A399SHD6"/>
<dbReference type="PANTHER" id="PTHR30408">
    <property type="entry name" value="TYPE-1 RESTRICTION ENZYME ECOKI SPECIFICITY PROTEIN"/>
    <property type="match status" value="1"/>
</dbReference>
<protein>
    <submittedName>
        <fullName evidence="5">Restriction endonuclease subunit S</fullName>
    </submittedName>
</protein>
<dbReference type="CDD" id="cd17267">
    <property type="entry name" value="RMtype1_S_EcoAO83I-TRD1-CR1_like"/>
    <property type="match status" value="1"/>
</dbReference>
<dbReference type="Gene3D" id="1.10.287.1120">
    <property type="entry name" value="Bipartite methylase S protein"/>
    <property type="match status" value="1"/>
</dbReference>
<feature type="domain" description="Type I restriction modification DNA specificity" evidence="4">
    <location>
        <begin position="233"/>
        <end position="381"/>
    </location>
</feature>
<dbReference type="InterPro" id="IPR044946">
    <property type="entry name" value="Restrct_endonuc_typeI_TRD_sf"/>
</dbReference>
<feature type="domain" description="Type I restriction modification DNA specificity" evidence="4">
    <location>
        <begin position="2"/>
        <end position="155"/>
    </location>
</feature>
<evidence type="ECO:0000313" key="6">
    <source>
        <dbReference type="Proteomes" id="UP000266005"/>
    </source>
</evidence>
<dbReference type="Gene3D" id="3.90.220.20">
    <property type="entry name" value="DNA methylase specificity domains"/>
    <property type="match status" value="2"/>
</dbReference>
<dbReference type="GO" id="GO:0004519">
    <property type="term" value="F:endonuclease activity"/>
    <property type="evidence" value="ECO:0007669"/>
    <property type="project" value="UniProtKB-KW"/>
</dbReference>
<reference evidence="6" key="1">
    <citation type="submission" date="2018-08" db="EMBL/GenBank/DDBJ databases">
        <title>Mucilaginibacter sp. MYSH2.</title>
        <authorList>
            <person name="Seo T."/>
        </authorList>
    </citation>
    <scope>NUCLEOTIDE SEQUENCE [LARGE SCALE GENOMIC DNA]</scope>
    <source>
        <strain evidence="6">KIRAN</strain>
    </source>
</reference>